<protein>
    <submittedName>
        <fullName evidence="3">Acyltransferase domain containing protein</fullName>
    </submittedName>
</protein>
<evidence type="ECO:0000313" key="4">
    <source>
        <dbReference type="Proteomes" id="UP000005707"/>
    </source>
</evidence>
<name>U2FQ68_9MOLU</name>
<dbReference type="AlphaFoldDB" id="U2FQ68"/>
<reference evidence="3 4" key="2">
    <citation type="journal article" date="2013" name="PLoS ONE">
        <title>INDIGO - INtegrated Data Warehouse of MIcrobial GenOmes with Examples from the Red Sea Extremophiles.</title>
        <authorList>
            <person name="Alam I."/>
            <person name="Antunes A."/>
            <person name="Kamau A.A."/>
            <person name="Ba Alawi W."/>
            <person name="Kalkatawi M."/>
            <person name="Stingl U."/>
            <person name="Bajic V.B."/>
        </authorList>
    </citation>
    <scope>NUCLEOTIDE SEQUENCE [LARGE SCALE GENOMIC DNA]</scope>
    <source>
        <strain evidence="3 4">SSD-17B</strain>
    </source>
</reference>
<keyword evidence="1" id="KW-0472">Membrane</keyword>
<feature type="transmembrane region" description="Helical" evidence="1">
    <location>
        <begin position="76"/>
        <end position="98"/>
    </location>
</feature>
<dbReference type="RefSeq" id="WP_008826801.1">
    <property type="nucleotide sequence ID" value="NZ_AFNU02000002.1"/>
</dbReference>
<accession>U2FQ68</accession>
<gene>
    <name evidence="3" type="ORF">HLPCO_000808</name>
</gene>
<proteinExistence type="predicted"/>
<feature type="transmembrane region" description="Helical" evidence="1">
    <location>
        <begin position="219"/>
        <end position="237"/>
    </location>
</feature>
<organism evidence="3 4">
    <name type="scientific">Haloplasma contractile SSD-17B</name>
    <dbReference type="NCBI Taxonomy" id="1033810"/>
    <lineage>
        <taxon>Bacteria</taxon>
        <taxon>Bacillati</taxon>
        <taxon>Mycoplasmatota</taxon>
        <taxon>Mollicutes</taxon>
        <taxon>Haloplasmatales</taxon>
        <taxon>Haloplasmataceae</taxon>
        <taxon>Haloplasma</taxon>
    </lineage>
</organism>
<keyword evidence="3" id="KW-0012">Acyltransferase</keyword>
<feature type="transmembrane region" description="Helical" evidence="1">
    <location>
        <begin position="153"/>
        <end position="172"/>
    </location>
</feature>
<evidence type="ECO:0000259" key="2">
    <source>
        <dbReference type="Pfam" id="PF01757"/>
    </source>
</evidence>
<dbReference type="InterPro" id="IPR002656">
    <property type="entry name" value="Acyl_transf_3_dom"/>
</dbReference>
<dbReference type="STRING" id="1033810.HLPCO_000808"/>
<dbReference type="PANTHER" id="PTHR36927">
    <property type="entry name" value="BLR4337 PROTEIN"/>
    <property type="match status" value="1"/>
</dbReference>
<reference evidence="3 4" key="1">
    <citation type="journal article" date="2011" name="J. Bacteriol.">
        <title>Genome sequence of Haloplasma contractile, an unusual contractile bacterium from a deep-sea anoxic brine lake.</title>
        <authorList>
            <person name="Antunes A."/>
            <person name="Alam I."/>
            <person name="El Dorry H."/>
            <person name="Siam R."/>
            <person name="Robertson A."/>
            <person name="Bajic V.B."/>
            <person name="Stingl U."/>
        </authorList>
    </citation>
    <scope>NUCLEOTIDE SEQUENCE [LARGE SCALE GENOMIC DNA]</scope>
    <source>
        <strain evidence="3 4">SSD-17B</strain>
    </source>
</reference>
<comment type="caution">
    <text evidence="3">The sequence shown here is derived from an EMBL/GenBank/DDBJ whole genome shotgun (WGS) entry which is preliminary data.</text>
</comment>
<feature type="domain" description="Acyltransferase 3" evidence="2">
    <location>
        <begin position="9"/>
        <end position="237"/>
    </location>
</feature>
<dbReference type="EMBL" id="AFNU02000002">
    <property type="protein sequence ID" value="ERJ13189.1"/>
    <property type="molecule type" value="Genomic_DNA"/>
</dbReference>
<dbReference type="InParanoid" id="U2FQ68"/>
<sequence length="248" mass="28298">MILDVKFLDDTGPLWFAATLLVFSVIYASYKALNIHIVSISSFKKLTPNFTILYLIVVVSYFTYIVRLRYPIGTHFYNFQLSFFTQYIVLFIVGILIRRLNLLNKLTYKFGLTWFAFGIFVSLTLFGAISYFGGAVDNPYLLLGGHSSQAALYALWESITCASIILGLLVLFKRFFNKSTKFTLFLSQNAFGVYVLHAPILVFISLHLVVYKFNPTTKSFILFILGLVCSFIASYLIRKIKILKLILS</sequence>
<evidence type="ECO:0000256" key="1">
    <source>
        <dbReference type="SAM" id="Phobius"/>
    </source>
</evidence>
<keyword evidence="1" id="KW-1133">Transmembrane helix</keyword>
<dbReference type="PANTHER" id="PTHR36927:SF4">
    <property type="entry name" value="BLR5718 PROTEIN"/>
    <property type="match status" value="1"/>
</dbReference>
<feature type="transmembrane region" description="Helical" evidence="1">
    <location>
        <begin position="12"/>
        <end position="30"/>
    </location>
</feature>
<dbReference type="eggNOG" id="COG1835">
    <property type="taxonomic scope" value="Bacteria"/>
</dbReference>
<keyword evidence="4" id="KW-1185">Reference proteome</keyword>
<keyword evidence="1" id="KW-0812">Transmembrane</keyword>
<evidence type="ECO:0000313" key="3">
    <source>
        <dbReference type="EMBL" id="ERJ13189.1"/>
    </source>
</evidence>
<feature type="transmembrane region" description="Helical" evidence="1">
    <location>
        <begin position="110"/>
        <end position="133"/>
    </location>
</feature>
<feature type="transmembrane region" description="Helical" evidence="1">
    <location>
        <begin position="51"/>
        <end position="70"/>
    </location>
</feature>
<dbReference type="Proteomes" id="UP000005707">
    <property type="component" value="Unassembled WGS sequence"/>
</dbReference>
<dbReference type="GO" id="GO:0016747">
    <property type="term" value="F:acyltransferase activity, transferring groups other than amino-acyl groups"/>
    <property type="evidence" value="ECO:0007669"/>
    <property type="project" value="InterPro"/>
</dbReference>
<keyword evidence="3" id="KW-0808">Transferase</keyword>
<dbReference type="Pfam" id="PF01757">
    <property type="entry name" value="Acyl_transf_3"/>
    <property type="match status" value="1"/>
</dbReference>
<dbReference type="InterPro" id="IPR050623">
    <property type="entry name" value="Glucan_succinyl_AcylTrfase"/>
</dbReference>
<dbReference type="OrthoDB" id="5446016at2"/>
<feature type="transmembrane region" description="Helical" evidence="1">
    <location>
        <begin position="193"/>
        <end position="213"/>
    </location>
</feature>